<keyword evidence="2" id="KW-1185">Reference proteome</keyword>
<comment type="caution">
    <text evidence="1">The sequence shown here is derived from an EMBL/GenBank/DDBJ whole genome shotgun (WGS) entry which is preliminary data.</text>
</comment>
<gene>
    <name evidence="1" type="ORF">H2198_000809</name>
</gene>
<evidence type="ECO:0000313" key="2">
    <source>
        <dbReference type="Proteomes" id="UP001172386"/>
    </source>
</evidence>
<dbReference type="EMBL" id="JAPDRQ010000008">
    <property type="protein sequence ID" value="KAJ9663543.1"/>
    <property type="molecule type" value="Genomic_DNA"/>
</dbReference>
<accession>A0ACC3AJM1</accession>
<organism evidence="1 2">
    <name type="scientific">Neophaeococcomyces mojaviensis</name>
    <dbReference type="NCBI Taxonomy" id="3383035"/>
    <lineage>
        <taxon>Eukaryota</taxon>
        <taxon>Fungi</taxon>
        <taxon>Dikarya</taxon>
        <taxon>Ascomycota</taxon>
        <taxon>Pezizomycotina</taxon>
        <taxon>Eurotiomycetes</taxon>
        <taxon>Chaetothyriomycetidae</taxon>
        <taxon>Chaetothyriales</taxon>
        <taxon>Chaetothyriales incertae sedis</taxon>
        <taxon>Neophaeococcomyces</taxon>
    </lineage>
</organism>
<dbReference type="Proteomes" id="UP001172386">
    <property type="component" value="Unassembled WGS sequence"/>
</dbReference>
<sequence>MRLIDANTGFLKEFSPRKKPKYAVLSHRWTKDEVTFLDVQAKTFRDTSSLDKFWGSLRQARRDGLKSVWIDTCCIDKQSSAELSEAINSMYRWYQGAEYCYVYLHDVDKDTWQESFLKSKWFTRGWTLQELLAPPSVIFYDRQWQPLGDRKTLAGVISDVTGIELAALETGDLHRYSIAQKMSWAAKRVTSRPEDSAYCLMGLFGVNMPLLYGEGERAFLRLQEEIIKYNDDHSIFAWSMGRKKFSGLLAPAPACFVGSDKIVSSESSEGREPYSMTNRGLSIKLKIRPWSVDTYLAYLDCADKTVSKGGIKVGIFLRRLTKDDQYTRVKVSEKGLWLGGNGTYHMPRDLIRERQLFVRQTLDFDREKDCLKDREYGFKVSYGWLPSSARILAAHYLLDNCLALLPLGGWGCAMVIDISAQREGISKIALGFDFEFHPICLLEDSSSVAQHLDAKADNYSEWSSILSNAVEWHKITVGSHVYNSSNHDGIWRLRGHRLKSLNVLLPQSFMNKGSMVTLQRDKGRSELVWELKIDNLIGPFRNHYHNALEKPFGDRWGFQKACRLDMTDEDLERGDEILKTKFPSIGHIEPDRTPLQLTVT</sequence>
<evidence type="ECO:0000313" key="1">
    <source>
        <dbReference type="EMBL" id="KAJ9663543.1"/>
    </source>
</evidence>
<protein>
    <submittedName>
        <fullName evidence="1">Uncharacterized protein</fullName>
    </submittedName>
</protein>
<name>A0ACC3AJM1_9EURO</name>
<reference evidence="1" key="1">
    <citation type="submission" date="2022-10" db="EMBL/GenBank/DDBJ databases">
        <title>Culturing micro-colonial fungi from biological soil crusts in the Mojave desert and describing Neophaeococcomyces mojavensis, and introducing the new genera and species Taxawa tesnikishii.</title>
        <authorList>
            <person name="Kurbessoian T."/>
            <person name="Stajich J.E."/>
        </authorList>
    </citation>
    <scope>NUCLEOTIDE SEQUENCE</scope>
    <source>
        <strain evidence="1">JES_112</strain>
    </source>
</reference>
<proteinExistence type="predicted"/>